<evidence type="ECO:0000313" key="1">
    <source>
        <dbReference type="EMBL" id="MPM27009.1"/>
    </source>
</evidence>
<name>A0A644YF94_9ZZZZ</name>
<sequence length="343" mass="38092">MPFIDDILSHRSVSIVGLEKNTGKTETLNYVLNRLKRKNVQVAVTSIGVDGERTDSVTLTPKPEITLFEGMIFVTSEKHYSERRIVSEILEVGDVRTALGRLITARVKLPGKVVLSGPPDTAGMKKLIDGMGRFGVQTTIVDGALSRLSLASPVVTEAMILSTGASLSANIPQLVRETRFVQQLIELPCVEGKLVRELQPLKGGMWAIDADSRVRDLEIPSVFLLDKREKDIFRFGTRIYVPGAVSDKLLSILRLQNRNVELMVSDFTKLFVSQKEFNAFLKSGNSMKSVVRSKLIAVTVNPLSPSGFWLDPDSLQREMNKALNVPVYDVKRIIHPTDSNQEF</sequence>
<organism evidence="1">
    <name type="scientific">bioreactor metagenome</name>
    <dbReference type="NCBI Taxonomy" id="1076179"/>
    <lineage>
        <taxon>unclassified sequences</taxon>
        <taxon>metagenomes</taxon>
        <taxon>ecological metagenomes</taxon>
    </lineage>
</organism>
<comment type="caution">
    <text evidence="1">The sequence shown here is derived from an EMBL/GenBank/DDBJ whole genome shotgun (WGS) entry which is preliminary data.</text>
</comment>
<dbReference type="EMBL" id="VSSQ01004884">
    <property type="protein sequence ID" value="MPM27009.1"/>
    <property type="molecule type" value="Genomic_DNA"/>
</dbReference>
<proteinExistence type="predicted"/>
<dbReference type="AlphaFoldDB" id="A0A644YF94"/>
<protein>
    <submittedName>
        <fullName evidence="1">Uncharacterized protein</fullName>
    </submittedName>
</protein>
<accession>A0A644YF94</accession>
<gene>
    <name evidence="1" type="ORF">SDC9_73514</name>
</gene>
<reference evidence="1" key="1">
    <citation type="submission" date="2019-08" db="EMBL/GenBank/DDBJ databases">
        <authorList>
            <person name="Kucharzyk K."/>
            <person name="Murdoch R.W."/>
            <person name="Higgins S."/>
            <person name="Loffler F."/>
        </authorList>
    </citation>
    <scope>NUCLEOTIDE SEQUENCE</scope>
</reference>